<protein>
    <submittedName>
        <fullName evidence="1">Uncharacterized protein</fullName>
    </submittedName>
</protein>
<dbReference type="EMBL" id="GEDV01009883">
    <property type="protein sequence ID" value="JAP78674.1"/>
    <property type="molecule type" value="Transcribed_RNA"/>
</dbReference>
<evidence type="ECO:0000313" key="1">
    <source>
        <dbReference type="EMBL" id="JAP78674.1"/>
    </source>
</evidence>
<dbReference type="AlphaFoldDB" id="A0A131YHB3"/>
<accession>A0A131YHB3</accession>
<name>A0A131YHB3_RHIAP</name>
<sequence>MFAVVRFLNDFDEKRHVIPVADIKDFKPANDSDFDKRATYSAFWRDPVDNEDTGFCNAQILMLAAMVKHWGLKTGEDVNKTVDSINRLLTEKIQDVLKSKRRTEGQ</sequence>
<organism evidence="1">
    <name type="scientific">Rhipicephalus appendiculatus</name>
    <name type="common">Brown ear tick</name>
    <dbReference type="NCBI Taxonomy" id="34631"/>
    <lineage>
        <taxon>Eukaryota</taxon>
        <taxon>Metazoa</taxon>
        <taxon>Ecdysozoa</taxon>
        <taxon>Arthropoda</taxon>
        <taxon>Chelicerata</taxon>
        <taxon>Arachnida</taxon>
        <taxon>Acari</taxon>
        <taxon>Parasitiformes</taxon>
        <taxon>Ixodida</taxon>
        <taxon>Ixodoidea</taxon>
        <taxon>Ixodidae</taxon>
        <taxon>Rhipicephalinae</taxon>
        <taxon>Rhipicephalus</taxon>
        <taxon>Rhipicephalus</taxon>
    </lineage>
</organism>
<reference evidence="1" key="1">
    <citation type="journal article" date="2016" name="Ticks Tick Borne Dis.">
        <title>De novo assembly and annotation of the salivary gland transcriptome of Rhipicephalus appendiculatus male and female ticks during blood feeding.</title>
        <authorList>
            <person name="de Castro M.H."/>
            <person name="de Klerk D."/>
            <person name="Pienaar R."/>
            <person name="Latif A.A."/>
            <person name="Rees D.J."/>
            <person name="Mans B.J."/>
        </authorList>
    </citation>
    <scope>NUCLEOTIDE SEQUENCE</scope>
    <source>
        <tissue evidence="1">Salivary glands</tissue>
    </source>
</reference>
<proteinExistence type="predicted"/>